<feature type="transmembrane region" description="Helical" evidence="1">
    <location>
        <begin position="21"/>
        <end position="39"/>
    </location>
</feature>
<keyword evidence="1" id="KW-1133">Transmembrane helix</keyword>
<keyword evidence="1" id="KW-0472">Membrane</keyword>
<dbReference type="GO" id="GO:0140359">
    <property type="term" value="F:ABC-type transporter activity"/>
    <property type="evidence" value="ECO:0007669"/>
    <property type="project" value="InterPro"/>
</dbReference>
<feature type="transmembrane region" description="Helical" evidence="1">
    <location>
        <begin position="193"/>
        <end position="221"/>
    </location>
</feature>
<dbReference type="RefSeq" id="WP_089375462.1">
    <property type="nucleotide sequence ID" value="NZ_FZOA01000005.1"/>
</dbReference>
<keyword evidence="3" id="KW-1185">Reference proteome</keyword>
<dbReference type="Pfam" id="PF12040">
    <property type="entry name" value="DUF3526"/>
    <property type="match status" value="1"/>
</dbReference>
<feature type="transmembrane region" description="Helical" evidence="1">
    <location>
        <begin position="152"/>
        <end position="172"/>
    </location>
</feature>
<dbReference type="OrthoDB" id="6016419at2"/>
<dbReference type="EMBL" id="FZOA01000005">
    <property type="protein sequence ID" value="SNR84200.1"/>
    <property type="molecule type" value="Genomic_DNA"/>
</dbReference>
<dbReference type="InterPro" id="IPR021913">
    <property type="entry name" value="DUF3526"/>
</dbReference>
<dbReference type="GO" id="GO:0005886">
    <property type="term" value="C:plasma membrane"/>
    <property type="evidence" value="ECO:0007669"/>
    <property type="project" value="UniProtKB-SubCell"/>
</dbReference>
<keyword evidence="1" id="KW-0812">Transmembrane</keyword>
<gene>
    <name evidence="2" type="ORF">SAMN05192560_1346</name>
</gene>
<reference evidence="3" key="1">
    <citation type="submission" date="2017-06" db="EMBL/GenBank/DDBJ databases">
        <authorList>
            <person name="Varghese N."/>
            <person name="Submissions S."/>
        </authorList>
    </citation>
    <scope>NUCLEOTIDE SEQUENCE [LARGE SCALE GENOMIC DNA]</scope>
    <source>
        <strain evidence="3">Ca-68</strain>
    </source>
</reference>
<evidence type="ECO:0000256" key="1">
    <source>
        <dbReference type="SAM" id="Phobius"/>
    </source>
</evidence>
<feature type="transmembrane region" description="Helical" evidence="1">
    <location>
        <begin position="455"/>
        <end position="474"/>
    </location>
</feature>
<evidence type="ECO:0000313" key="3">
    <source>
        <dbReference type="Proteomes" id="UP000198305"/>
    </source>
</evidence>
<proteinExistence type="predicted"/>
<dbReference type="PANTHER" id="PTHR43471:SF14">
    <property type="entry name" value="ABC-2 TYPE TRANSPORT SYSTEM PERMEASE PROTEIN"/>
    <property type="match status" value="1"/>
</dbReference>
<feature type="transmembrane region" description="Helical" evidence="1">
    <location>
        <begin position="233"/>
        <end position="255"/>
    </location>
</feature>
<dbReference type="PANTHER" id="PTHR43471">
    <property type="entry name" value="ABC TRANSPORTER PERMEASE"/>
    <property type="match status" value="1"/>
</dbReference>
<evidence type="ECO:0000313" key="2">
    <source>
        <dbReference type="EMBL" id="SNR84200.1"/>
    </source>
</evidence>
<dbReference type="AlphaFoldDB" id="A0A238ZLL2"/>
<dbReference type="Pfam" id="PF12679">
    <property type="entry name" value="ABC2_membrane_2"/>
    <property type="match status" value="1"/>
</dbReference>
<name>A0A238ZLL2_9PROT</name>
<organism evidence="2 3">
    <name type="scientific">Methylobacillus rhizosphaerae</name>
    <dbReference type="NCBI Taxonomy" id="551994"/>
    <lineage>
        <taxon>Bacteria</taxon>
        <taxon>Pseudomonadati</taxon>
        <taxon>Pseudomonadota</taxon>
        <taxon>Betaproteobacteria</taxon>
        <taxon>Nitrosomonadales</taxon>
        <taxon>Methylophilaceae</taxon>
        <taxon>Methylobacillus</taxon>
    </lineage>
</organism>
<dbReference type="Proteomes" id="UP000198305">
    <property type="component" value="Unassembled WGS sequence"/>
</dbReference>
<feature type="transmembrane region" description="Helical" evidence="1">
    <location>
        <begin position="267"/>
        <end position="291"/>
    </location>
</feature>
<protein>
    <submittedName>
        <fullName evidence="2">ABC-2 type transport system permease protein</fullName>
    </submittedName>
</protein>
<sequence>MKSALFGKVFLHELRVLIADRTLLLVGSLLVALVLYGFYNGYQETLQREHAAQELAKKQADKHAENITTLRALLGGEQKPDPFANPFDPASVGGGMEMRYATLPTLALSPLAFGQSDMLPNYYKVTDRSKASFMYDTEIENPWNLLSGHFDITFVLVYLFPLIIFALSYNLLTVEREQGTLRMLLSQPLSLAILVAGKLLVRALPVLLIMAVLPLLLLGVLRPQLFQADQLPAVLGWLGLVLAYGGFWFALALLVNIIGRSSATNALALMAAWVLFVLVIPVVLNIVVGLLSPAPSRIELATKTRLITIEGLNRYHDKLSSDYRFTQDPEVLLPRDGKIEVAPRRQAQFLIQRDVDKEIQRVLNEFSTQLAVQQMLVERFGWISPAIVTYEGMAAIAGNGAARYLEFQQQVDRFHERWKEYFEPRLLNSIAMTEQDYAEMPHFEWAEVPVQVSGILKRLLLLVIPALIVIAFAIRRMRRFSVV</sequence>
<accession>A0A238ZLL2</accession>